<evidence type="ECO:0000256" key="2">
    <source>
        <dbReference type="ARBA" id="ARBA00022448"/>
    </source>
</evidence>
<organism evidence="13 14">
    <name type="scientific">Pseudonocardia humida</name>
    <dbReference type="NCBI Taxonomy" id="2800819"/>
    <lineage>
        <taxon>Bacteria</taxon>
        <taxon>Bacillati</taxon>
        <taxon>Actinomycetota</taxon>
        <taxon>Actinomycetes</taxon>
        <taxon>Pseudonocardiales</taxon>
        <taxon>Pseudonocardiaceae</taxon>
        <taxon>Pseudonocardia</taxon>
    </lineage>
</organism>
<keyword evidence="6 12" id="KW-0812">Transmembrane</keyword>
<feature type="region of interest" description="Disordered" evidence="11">
    <location>
        <begin position="1"/>
        <end position="41"/>
    </location>
</feature>
<dbReference type="EMBL" id="JAGSOV010000083">
    <property type="protein sequence ID" value="MCO1660475.1"/>
    <property type="molecule type" value="Genomic_DNA"/>
</dbReference>
<feature type="transmembrane region" description="Helical" evidence="12">
    <location>
        <begin position="306"/>
        <end position="325"/>
    </location>
</feature>
<evidence type="ECO:0000313" key="13">
    <source>
        <dbReference type="EMBL" id="MCO1660475.1"/>
    </source>
</evidence>
<dbReference type="PANTHER" id="PTHR32196">
    <property type="entry name" value="ABC TRANSPORTER PERMEASE PROTEIN YPHD-RELATED-RELATED"/>
    <property type="match status" value="1"/>
</dbReference>
<feature type="transmembrane region" description="Helical" evidence="12">
    <location>
        <begin position="266"/>
        <end position="285"/>
    </location>
</feature>
<evidence type="ECO:0000256" key="6">
    <source>
        <dbReference type="ARBA" id="ARBA00022692"/>
    </source>
</evidence>
<proteinExistence type="predicted"/>
<dbReference type="RefSeq" id="WP_252445979.1">
    <property type="nucleotide sequence ID" value="NZ_JAGSOV010000083.1"/>
</dbReference>
<keyword evidence="3" id="KW-1003">Cell membrane</keyword>
<feature type="transmembrane region" description="Helical" evidence="12">
    <location>
        <begin position="385"/>
        <end position="404"/>
    </location>
</feature>
<evidence type="ECO:0000256" key="12">
    <source>
        <dbReference type="SAM" id="Phobius"/>
    </source>
</evidence>
<feature type="transmembrane region" description="Helical" evidence="12">
    <location>
        <begin position="468"/>
        <end position="486"/>
    </location>
</feature>
<feature type="transmembrane region" description="Helical" evidence="12">
    <location>
        <begin position="96"/>
        <end position="117"/>
    </location>
</feature>
<sequence>MAAPTEGPEKADLTKKGSGATEPGSAAERAAPASTRSADFGIDTTAKTTSEAVRAYLTNLRNGDLGALPALLGLLALFILFTGLDSGGTFPSLLNLANLLQQGAGSTIIAMGLVFVLLTGEIDLAAGTASGLAASVMALHLVAGGNLLGAMGTTVFILFALVVVLAIALALILRIWAGAAFSAVALILLAIGFPPNPWLQMLMAVCVGVVIGCLTGFLVAKVGMPSFVVTLALFIAWQGVILQLIGDGGTLGLRDPVLFAVANGNLSTLWSWVLFAVAAGGYAAVLLNRQASRRRLGLVAQPTGLVLLKIAAVVVLAAIATLLLTQNRGPGSVVISGVPYVVPIVLVLMVIGTFVLDRTRFGRHVYAVGGNREAARRAGINVVRIRATVFVISSAFAAIGAIVYSSKVGSVSPTSGGGNTLLFAVGAAVIGGTSLFGGRGRISNAVIGGAVLATVNNGLGLLGMPASVVFLVNGVVLLLAAGVDVLSRRRSAVSTR</sequence>
<protein>
    <recommendedName>
        <fullName evidence="10">Xylose transport system permease protein XylH</fullName>
    </recommendedName>
</protein>
<reference evidence="13" key="1">
    <citation type="submission" date="2021-04" db="EMBL/GenBank/DDBJ databases">
        <title>Pseudonocardia sp. nov., isolated from sandy soil of mangrove forest.</title>
        <authorList>
            <person name="Zan Z."/>
            <person name="Huang R."/>
            <person name="Liu W."/>
        </authorList>
    </citation>
    <scope>NUCLEOTIDE SEQUENCE</scope>
    <source>
        <strain evidence="13">S2-4</strain>
    </source>
</reference>
<evidence type="ECO:0000313" key="14">
    <source>
        <dbReference type="Proteomes" id="UP001165283"/>
    </source>
</evidence>
<dbReference type="PANTHER" id="PTHR32196:SF32">
    <property type="entry name" value="XYLOSE TRANSPORT SYSTEM PERMEASE PROTEIN XYLH"/>
    <property type="match status" value="1"/>
</dbReference>
<feature type="transmembrane region" description="Helical" evidence="12">
    <location>
        <begin position="148"/>
        <end position="168"/>
    </location>
</feature>
<evidence type="ECO:0000256" key="4">
    <source>
        <dbReference type="ARBA" id="ARBA00022519"/>
    </source>
</evidence>
<evidence type="ECO:0000256" key="10">
    <source>
        <dbReference type="ARBA" id="ARBA00035686"/>
    </source>
</evidence>
<feature type="transmembrane region" description="Helical" evidence="12">
    <location>
        <begin position="337"/>
        <end position="356"/>
    </location>
</feature>
<feature type="transmembrane region" description="Helical" evidence="12">
    <location>
        <begin position="124"/>
        <end position="142"/>
    </location>
</feature>
<keyword evidence="5" id="KW-0762">Sugar transport</keyword>
<comment type="caution">
    <text evidence="13">The sequence shown here is derived from an EMBL/GenBank/DDBJ whole genome shotgun (WGS) entry which is preliminary data.</text>
</comment>
<evidence type="ECO:0000256" key="7">
    <source>
        <dbReference type="ARBA" id="ARBA00022989"/>
    </source>
</evidence>
<evidence type="ECO:0000256" key="5">
    <source>
        <dbReference type="ARBA" id="ARBA00022597"/>
    </source>
</evidence>
<feature type="transmembrane region" description="Helical" evidence="12">
    <location>
        <begin position="175"/>
        <end position="193"/>
    </location>
</feature>
<dbReference type="CDD" id="cd06579">
    <property type="entry name" value="TM_PBP1_transp_AraH_like"/>
    <property type="match status" value="1"/>
</dbReference>
<dbReference type="InterPro" id="IPR001851">
    <property type="entry name" value="ABC_transp_permease"/>
</dbReference>
<keyword evidence="2" id="KW-0813">Transport</keyword>
<evidence type="ECO:0000256" key="3">
    <source>
        <dbReference type="ARBA" id="ARBA00022475"/>
    </source>
</evidence>
<comment type="function">
    <text evidence="9">Part of the binding-protein-dependent transport system for D-xylose. Probably responsible for the translocation of the substrate across the membrane.</text>
</comment>
<keyword evidence="7 12" id="KW-1133">Transmembrane helix</keyword>
<dbReference type="Proteomes" id="UP001165283">
    <property type="component" value="Unassembled WGS sequence"/>
</dbReference>
<feature type="transmembrane region" description="Helical" evidence="12">
    <location>
        <begin position="416"/>
        <end position="437"/>
    </location>
</feature>
<comment type="subcellular location">
    <subcellularLocation>
        <location evidence="1">Cell membrane</location>
        <topology evidence="1">Multi-pass membrane protein</topology>
    </subcellularLocation>
</comment>
<feature type="transmembrane region" description="Helical" evidence="12">
    <location>
        <begin position="65"/>
        <end position="84"/>
    </location>
</feature>
<evidence type="ECO:0000256" key="8">
    <source>
        <dbReference type="ARBA" id="ARBA00023136"/>
    </source>
</evidence>
<keyword evidence="14" id="KW-1185">Reference proteome</keyword>
<evidence type="ECO:0000256" key="9">
    <source>
        <dbReference type="ARBA" id="ARBA00035611"/>
    </source>
</evidence>
<feature type="transmembrane region" description="Helical" evidence="12">
    <location>
        <begin position="227"/>
        <end position="246"/>
    </location>
</feature>
<evidence type="ECO:0000256" key="11">
    <source>
        <dbReference type="SAM" id="MobiDB-lite"/>
    </source>
</evidence>
<feature type="transmembrane region" description="Helical" evidence="12">
    <location>
        <begin position="199"/>
        <end position="220"/>
    </location>
</feature>
<keyword evidence="4" id="KW-0997">Cell inner membrane</keyword>
<gene>
    <name evidence="13" type="ORF">KDL28_36000</name>
</gene>
<name>A0ABT1ABQ4_9PSEU</name>
<keyword evidence="8 12" id="KW-0472">Membrane</keyword>
<evidence type="ECO:0000256" key="1">
    <source>
        <dbReference type="ARBA" id="ARBA00004651"/>
    </source>
</evidence>
<dbReference type="Pfam" id="PF02653">
    <property type="entry name" value="BPD_transp_2"/>
    <property type="match status" value="1"/>
</dbReference>
<accession>A0ABT1ABQ4</accession>